<reference evidence="3" key="1">
    <citation type="submission" date="2017-02" db="UniProtKB">
        <authorList>
            <consortium name="WormBaseParasite"/>
        </authorList>
    </citation>
    <scope>IDENTIFICATION</scope>
</reference>
<evidence type="ECO:0000256" key="1">
    <source>
        <dbReference type="SAM" id="SignalP"/>
    </source>
</evidence>
<name>A0A0N5A6R0_PARTI</name>
<dbReference type="STRING" id="131310.A0A0N5A6R0"/>
<keyword evidence="1" id="KW-0732">Signal</keyword>
<dbReference type="InterPro" id="IPR012444">
    <property type="entry name" value="DUF1647"/>
</dbReference>
<dbReference type="Proteomes" id="UP000038045">
    <property type="component" value="Unplaced"/>
</dbReference>
<protein>
    <submittedName>
        <fullName evidence="3">Exported protein</fullName>
    </submittedName>
</protein>
<dbReference type="PANTHER" id="PTHR31389">
    <property type="entry name" value="LD39211P"/>
    <property type="match status" value="1"/>
</dbReference>
<evidence type="ECO:0000313" key="3">
    <source>
        <dbReference type="WBParaSite" id="PTRK_0001768000.1"/>
    </source>
</evidence>
<dbReference type="AlphaFoldDB" id="A0A0N5A6R0"/>
<organism evidence="2 3">
    <name type="scientific">Parastrongyloides trichosuri</name>
    <name type="common">Possum-specific nematode worm</name>
    <dbReference type="NCBI Taxonomy" id="131310"/>
    <lineage>
        <taxon>Eukaryota</taxon>
        <taxon>Metazoa</taxon>
        <taxon>Ecdysozoa</taxon>
        <taxon>Nematoda</taxon>
        <taxon>Chromadorea</taxon>
        <taxon>Rhabditida</taxon>
        <taxon>Tylenchina</taxon>
        <taxon>Panagrolaimomorpha</taxon>
        <taxon>Strongyloidoidea</taxon>
        <taxon>Strongyloididae</taxon>
        <taxon>Parastrongyloides</taxon>
    </lineage>
</organism>
<dbReference type="PANTHER" id="PTHR31389:SF4">
    <property type="entry name" value="LD39211P"/>
    <property type="match status" value="1"/>
</dbReference>
<feature type="signal peptide" evidence="1">
    <location>
        <begin position="1"/>
        <end position="30"/>
    </location>
</feature>
<proteinExistence type="predicted"/>
<dbReference type="WBParaSite" id="PTRK_0001768000.1">
    <property type="protein sequence ID" value="PTRK_0001768000.1"/>
    <property type="gene ID" value="PTRK_0001768000"/>
</dbReference>
<accession>A0A0N5A6R0</accession>
<dbReference type="Pfam" id="PF07801">
    <property type="entry name" value="DUF1647"/>
    <property type="match status" value="1"/>
</dbReference>
<keyword evidence="2" id="KW-1185">Reference proteome</keyword>
<feature type="chain" id="PRO_5005892849" evidence="1">
    <location>
        <begin position="31"/>
        <end position="403"/>
    </location>
</feature>
<sequence>MKKLETSIIFTKFLLFITLLFSTNLNAVKQIDINELDKYNPEDLCFYKNKTYDLRYSMPTDPKRRGIKFDCNFMKYLDDFGYLDEKNYVDLTKEPSPKSKFVTGITNDHRKEAQFLLDSFEKYFPGEKIIVYGMGMKPDNRKSLKALKYVEYRDFDTSKYPKHVAKAKSYAFKYLIASEVLKEYKGATWVDSSVRFQKKGFMNQIAKLWDCYKGRLPDHKHKEQLKLGKAKRLENYKNVAVNRTCKKKCFLLIKYRGNNRKLFNFNVKHCYKAPILLHIPTFHGITPTIFPKFSEYFPTDFKQYDNRTGRQYSSGFVSYVKSKDAIDSFLSWAVLCSLTPSCTEPVRWFPCGPHFNKNNLFAKHHVCHRFDQTLLTVLLHNSNNFDYRNYVTEIHDYADVVWT</sequence>
<evidence type="ECO:0000313" key="2">
    <source>
        <dbReference type="Proteomes" id="UP000038045"/>
    </source>
</evidence>